<reference evidence="3 4" key="1">
    <citation type="submission" date="2020-07" db="EMBL/GenBank/DDBJ databases">
        <title>Sequencing the genomes of 1000 actinobacteria strains.</title>
        <authorList>
            <person name="Klenk H.-P."/>
        </authorList>
    </citation>
    <scope>NUCLEOTIDE SEQUENCE [LARGE SCALE GENOMIC DNA]</scope>
    <source>
        <strain evidence="3 4">DSM 7487</strain>
    </source>
</reference>
<evidence type="ECO:0000256" key="1">
    <source>
        <dbReference type="SAM" id="MobiDB-lite"/>
    </source>
</evidence>
<feature type="domain" description="N-acetyltransferase" evidence="2">
    <location>
        <begin position="4"/>
        <end position="192"/>
    </location>
</feature>
<dbReference type="GO" id="GO:0016747">
    <property type="term" value="F:acyltransferase activity, transferring groups other than amino-acyl groups"/>
    <property type="evidence" value="ECO:0007669"/>
    <property type="project" value="InterPro"/>
</dbReference>
<keyword evidence="4" id="KW-1185">Reference proteome</keyword>
<dbReference type="Pfam" id="PF00583">
    <property type="entry name" value="Acetyltransf_1"/>
    <property type="match status" value="1"/>
</dbReference>
<dbReference type="SUPFAM" id="SSF55729">
    <property type="entry name" value="Acyl-CoA N-acyltransferases (Nat)"/>
    <property type="match status" value="1"/>
</dbReference>
<dbReference type="RefSeq" id="WP_218884992.1">
    <property type="nucleotide sequence ID" value="NZ_BAAAGN010000018.1"/>
</dbReference>
<dbReference type="Proteomes" id="UP000521922">
    <property type="component" value="Unassembled WGS sequence"/>
</dbReference>
<evidence type="ECO:0000313" key="3">
    <source>
        <dbReference type="EMBL" id="NYD22642.1"/>
    </source>
</evidence>
<sequence>MTVVLHRPVEAEWERWRDLRLRMLADTPHAFAETLAAARAHGEDEWRWRVRRSWQPGSLTVVAVAPDGRWVGTMGTFTDLRQGVFLVSVFVDPAHRGGDVADRLMGEVVRWARSRPGADGMLLHVHEDNPRAGVLPPLGLHRHRGAGPVQPRPGAARAGDEAGVHRARAGPGGRRGRRLAPGGAGLLTRRRGSASRRAGGARPQVATF</sequence>
<dbReference type="InterPro" id="IPR000182">
    <property type="entry name" value="GNAT_dom"/>
</dbReference>
<evidence type="ECO:0000259" key="2">
    <source>
        <dbReference type="PROSITE" id="PS51186"/>
    </source>
</evidence>
<dbReference type="Gene3D" id="3.40.630.30">
    <property type="match status" value="1"/>
</dbReference>
<comment type="caution">
    <text evidence="3">The sequence shown here is derived from an EMBL/GenBank/DDBJ whole genome shotgun (WGS) entry which is preliminary data.</text>
</comment>
<keyword evidence="3" id="KW-0808">Transferase</keyword>
<feature type="region of interest" description="Disordered" evidence="1">
    <location>
        <begin position="144"/>
        <end position="208"/>
    </location>
</feature>
<dbReference type="PROSITE" id="PS51186">
    <property type="entry name" value="GNAT"/>
    <property type="match status" value="1"/>
</dbReference>
<dbReference type="AlphaFoldDB" id="A0A7Y9J0X9"/>
<gene>
    <name evidence="3" type="ORF">BJ968_002182</name>
</gene>
<dbReference type="CDD" id="cd04301">
    <property type="entry name" value="NAT_SF"/>
    <property type="match status" value="1"/>
</dbReference>
<evidence type="ECO:0000313" key="4">
    <source>
        <dbReference type="Proteomes" id="UP000521922"/>
    </source>
</evidence>
<dbReference type="EMBL" id="JACCBB010000001">
    <property type="protein sequence ID" value="NYD22642.1"/>
    <property type="molecule type" value="Genomic_DNA"/>
</dbReference>
<proteinExistence type="predicted"/>
<accession>A0A7Y9J0X9</accession>
<protein>
    <submittedName>
        <fullName evidence="3">GNAT superfamily N-acetyltransferase</fullName>
    </submittedName>
</protein>
<name>A0A7Y9J0X9_9ACTN</name>
<organism evidence="3 4">
    <name type="scientific">Kineococcus aurantiacus</name>
    <dbReference type="NCBI Taxonomy" id="37633"/>
    <lineage>
        <taxon>Bacteria</taxon>
        <taxon>Bacillati</taxon>
        <taxon>Actinomycetota</taxon>
        <taxon>Actinomycetes</taxon>
        <taxon>Kineosporiales</taxon>
        <taxon>Kineosporiaceae</taxon>
        <taxon>Kineococcus</taxon>
    </lineage>
</organism>
<dbReference type="InterPro" id="IPR016181">
    <property type="entry name" value="Acyl_CoA_acyltransferase"/>
</dbReference>